<reference evidence="1 2" key="1">
    <citation type="submission" date="2023-03" db="EMBL/GenBank/DDBJ databases">
        <title>High recombination rates correlate with genetic variation in Cardiocondyla obscurior ants.</title>
        <authorList>
            <person name="Errbii M."/>
        </authorList>
    </citation>
    <scope>NUCLEOTIDE SEQUENCE [LARGE SCALE GENOMIC DNA]</scope>
    <source>
        <strain evidence="1">Alpha-2009</strain>
        <tissue evidence="1">Whole body</tissue>
    </source>
</reference>
<comment type="caution">
    <text evidence="1">The sequence shown here is derived from an EMBL/GenBank/DDBJ whole genome shotgun (WGS) entry which is preliminary data.</text>
</comment>
<dbReference type="Proteomes" id="UP001430953">
    <property type="component" value="Unassembled WGS sequence"/>
</dbReference>
<protein>
    <submittedName>
        <fullName evidence="1">Uncharacterized protein</fullName>
    </submittedName>
</protein>
<sequence length="111" mass="12466">MNLRIQSALAFPPLKAFPPPSAPLPRHSAFHSWRSLSYVVSPFPPLVAMYNWRRQFALVDEAIPYLGIRGNTSAYTRTPATISMYLARCNISISRLNNNHDGEKEKATCSC</sequence>
<keyword evidence="2" id="KW-1185">Reference proteome</keyword>
<organism evidence="1 2">
    <name type="scientific">Cardiocondyla obscurior</name>
    <dbReference type="NCBI Taxonomy" id="286306"/>
    <lineage>
        <taxon>Eukaryota</taxon>
        <taxon>Metazoa</taxon>
        <taxon>Ecdysozoa</taxon>
        <taxon>Arthropoda</taxon>
        <taxon>Hexapoda</taxon>
        <taxon>Insecta</taxon>
        <taxon>Pterygota</taxon>
        <taxon>Neoptera</taxon>
        <taxon>Endopterygota</taxon>
        <taxon>Hymenoptera</taxon>
        <taxon>Apocrita</taxon>
        <taxon>Aculeata</taxon>
        <taxon>Formicoidea</taxon>
        <taxon>Formicidae</taxon>
        <taxon>Myrmicinae</taxon>
        <taxon>Cardiocondyla</taxon>
    </lineage>
</organism>
<name>A0AAW2GRL3_9HYME</name>
<evidence type="ECO:0000313" key="1">
    <source>
        <dbReference type="EMBL" id="KAL0129932.1"/>
    </source>
</evidence>
<accession>A0AAW2GRL3</accession>
<evidence type="ECO:0000313" key="2">
    <source>
        <dbReference type="Proteomes" id="UP001430953"/>
    </source>
</evidence>
<gene>
    <name evidence="1" type="ORF">PUN28_001889</name>
</gene>
<dbReference type="AlphaFoldDB" id="A0AAW2GRL3"/>
<proteinExistence type="predicted"/>
<dbReference type="EMBL" id="JADYXP020000002">
    <property type="protein sequence ID" value="KAL0129932.1"/>
    <property type="molecule type" value="Genomic_DNA"/>
</dbReference>